<comment type="caution">
    <text evidence="1">The sequence shown here is derived from an EMBL/GenBank/DDBJ whole genome shotgun (WGS) entry which is preliminary data.</text>
</comment>
<dbReference type="EMBL" id="CM046392">
    <property type="protein sequence ID" value="KAI8553876.1"/>
    <property type="molecule type" value="Genomic_DNA"/>
</dbReference>
<evidence type="ECO:0000313" key="2">
    <source>
        <dbReference type="Proteomes" id="UP001062846"/>
    </source>
</evidence>
<protein>
    <submittedName>
        <fullName evidence="1">Uncharacterized protein</fullName>
    </submittedName>
</protein>
<reference evidence="1" key="1">
    <citation type="submission" date="2022-02" db="EMBL/GenBank/DDBJ databases">
        <title>Plant Genome Project.</title>
        <authorList>
            <person name="Zhang R.-G."/>
        </authorList>
    </citation>
    <scope>NUCLEOTIDE SEQUENCE</scope>
    <source>
        <strain evidence="1">AT1</strain>
    </source>
</reference>
<proteinExistence type="predicted"/>
<organism evidence="1 2">
    <name type="scientific">Rhododendron molle</name>
    <name type="common">Chinese azalea</name>
    <name type="synonym">Azalea mollis</name>
    <dbReference type="NCBI Taxonomy" id="49168"/>
    <lineage>
        <taxon>Eukaryota</taxon>
        <taxon>Viridiplantae</taxon>
        <taxon>Streptophyta</taxon>
        <taxon>Embryophyta</taxon>
        <taxon>Tracheophyta</taxon>
        <taxon>Spermatophyta</taxon>
        <taxon>Magnoliopsida</taxon>
        <taxon>eudicotyledons</taxon>
        <taxon>Gunneridae</taxon>
        <taxon>Pentapetalae</taxon>
        <taxon>asterids</taxon>
        <taxon>Ericales</taxon>
        <taxon>Ericaceae</taxon>
        <taxon>Ericoideae</taxon>
        <taxon>Rhodoreae</taxon>
        <taxon>Rhododendron</taxon>
    </lineage>
</organism>
<keyword evidence="2" id="KW-1185">Reference proteome</keyword>
<evidence type="ECO:0000313" key="1">
    <source>
        <dbReference type="EMBL" id="KAI8553876.1"/>
    </source>
</evidence>
<dbReference type="Proteomes" id="UP001062846">
    <property type="component" value="Chromosome 5"/>
</dbReference>
<sequence length="102" mass="11254">MCWTLLLDLGICNPRELRLYGDIDQRTVAIHMFEVESAVAPSSSGAAALDEFGSVIGIVVAGTENLVSDAGEYFGYVVPIEYCIELLKRTRGRKNTDSIFMY</sequence>
<accession>A0ACC0NLK3</accession>
<gene>
    <name evidence="1" type="ORF">RHMOL_Rhmol05G0050000</name>
</gene>
<name>A0ACC0NLK3_RHOML</name>